<comment type="pathway">
    <text evidence="3">Amino-sugar metabolism; 1,6-anhydro-N-acetylmuramate degradation.</text>
</comment>
<dbReference type="CDD" id="cd05007">
    <property type="entry name" value="SIS_Etherase"/>
    <property type="match status" value="1"/>
</dbReference>
<dbReference type="InterPro" id="IPR040190">
    <property type="entry name" value="MURQ/GCKR"/>
</dbReference>
<comment type="pathway">
    <text evidence="3">Cell wall biogenesis; peptidoglycan recycling.</text>
</comment>
<accession>A0ABU4E471</accession>
<dbReference type="PROSITE" id="PS51464">
    <property type="entry name" value="SIS"/>
    <property type="match status" value="1"/>
</dbReference>
<dbReference type="RefSeq" id="WP_317678661.1">
    <property type="nucleotide sequence ID" value="NZ_JAWLOF010000010.1"/>
</dbReference>
<dbReference type="PROSITE" id="PS01272">
    <property type="entry name" value="GCKR"/>
    <property type="match status" value="1"/>
</dbReference>
<comment type="miscellaneous">
    <text evidence="3">A lyase-type mechanism (elimination/hydration) is suggested for the cleavage of the lactyl ether bond of MurNAc 6-phosphate, with the formation of an alpha,beta-unsaturated aldehyde intermediate with (E)-stereochemistry, followed by the syn addition of water to give product.</text>
</comment>
<name>A0ABU4E471_9ENTR</name>
<comment type="induction">
    <text evidence="3">Induced by MurNAc 6-phosphate that releases the repressor MurR from the DNA. Repressed by MurR in the absence of MurNAc 6-phosphate.</text>
</comment>
<proteinExistence type="evidence at transcript level"/>
<evidence type="ECO:0000259" key="4">
    <source>
        <dbReference type="PROSITE" id="PS51464"/>
    </source>
</evidence>
<comment type="caution">
    <text evidence="5">The sequence shown here is derived from an EMBL/GenBank/DDBJ whole genome shotgun (WGS) entry which is preliminary data.</text>
</comment>
<dbReference type="InterPro" id="IPR000408">
    <property type="entry name" value="Reg_chr_condens"/>
</dbReference>
<sequence>MNIDLSNLITERRNPASNNIDTLSTLEMLTVINNEDRRVPEAITPYLPQIAQLVDRVAQAFAEGGRLIYIGAGTSGRLGILDASECPPTFGTRPEQVVGIIAGGHEAILSAVENVEDNREQGAADLKALNFSAKDVLVGLAASGRTPYVLGAMAWAKSLNASVAVVSCNPQSEMAALADIAITPAVGPEVVTGSTRLKAGTAQKLVLNMITTGAMIRSGKVYSNLMVDVEATNAKLIERQISIVMDATDCDRDTAQAALQQCNRHCKTAIVMVLTGLDAAQAGAVLEQNNGFIRLALHNA</sequence>
<evidence type="ECO:0000256" key="2">
    <source>
        <dbReference type="ARBA" id="ARBA00023277"/>
    </source>
</evidence>
<dbReference type="SUPFAM" id="SSF53697">
    <property type="entry name" value="SIS domain"/>
    <property type="match status" value="1"/>
</dbReference>
<organism evidence="5 6">
    <name type="scientific">Atlantibacter subterraneus</name>
    <dbReference type="NCBI Taxonomy" id="255519"/>
    <lineage>
        <taxon>Bacteria</taxon>
        <taxon>Pseudomonadati</taxon>
        <taxon>Pseudomonadota</taxon>
        <taxon>Gammaproteobacteria</taxon>
        <taxon>Enterobacterales</taxon>
        <taxon>Enterobacteriaceae</taxon>
        <taxon>Atlantibacter</taxon>
    </lineage>
</organism>
<dbReference type="InterPro" id="IPR046348">
    <property type="entry name" value="SIS_dom_sf"/>
</dbReference>
<dbReference type="NCBIfam" id="NF009222">
    <property type="entry name" value="PRK12570.1"/>
    <property type="match status" value="1"/>
</dbReference>
<dbReference type="Gene3D" id="3.40.50.10490">
    <property type="entry name" value="Glucose-6-phosphate isomerase like protein, domain 1"/>
    <property type="match status" value="1"/>
</dbReference>
<dbReference type="HAMAP" id="MF_00068">
    <property type="entry name" value="MurQ"/>
    <property type="match status" value="1"/>
</dbReference>
<comment type="pathway">
    <text evidence="3">Amino-sugar metabolism; N-acetylmuramate degradation.</text>
</comment>
<keyword evidence="6" id="KW-1185">Reference proteome</keyword>
<dbReference type="GO" id="GO:0016829">
    <property type="term" value="F:lyase activity"/>
    <property type="evidence" value="ECO:0007669"/>
    <property type="project" value="UniProtKB-KW"/>
</dbReference>
<dbReference type="NCBIfam" id="NF003915">
    <property type="entry name" value="PRK05441.1"/>
    <property type="match status" value="1"/>
</dbReference>
<evidence type="ECO:0000256" key="3">
    <source>
        <dbReference type="HAMAP-Rule" id="MF_00068"/>
    </source>
</evidence>
<dbReference type="Pfam" id="PF22645">
    <property type="entry name" value="GKRP_SIS_N"/>
    <property type="match status" value="1"/>
</dbReference>
<evidence type="ECO:0000313" key="5">
    <source>
        <dbReference type="EMBL" id="MDV7023915.1"/>
    </source>
</evidence>
<comment type="subunit">
    <text evidence="3">Homodimer.</text>
</comment>
<dbReference type="InterPro" id="IPR001347">
    <property type="entry name" value="SIS_dom"/>
</dbReference>
<comment type="catalytic activity">
    <reaction evidence="3">
        <text>N-acetyl-D-muramate 6-phosphate + H2O = N-acetyl-D-glucosamine 6-phosphate + (R)-lactate</text>
        <dbReference type="Rhea" id="RHEA:26410"/>
        <dbReference type="ChEBI" id="CHEBI:15377"/>
        <dbReference type="ChEBI" id="CHEBI:16004"/>
        <dbReference type="ChEBI" id="CHEBI:57513"/>
        <dbReference type="ChEBI" id="CHEBI:58722"/>
        <dbReference type="EC" id="4.2.1.126"/>
    </reaction>
</comment>
<dbReference type="EMBL" id="JAWLOF010000010">
    <property type="protein sequence ID" value="MDV7023915.1"/>
    <property type="molecule type" value="Genomic_DNA"/>
</dbReference>
<feature type="active site" evidence="3">
    <location>
        <position position="116"/>
    </location>
</feature>
<reference evidence="5 6" key="1">
    <citation type="submission" date="2023-10" db="EMBL/GenBank/DDBJ databases">
        <authorList>
            <person name="Dale J."/>
        </authorList>
    </citation>
    <scope>NUCLEOTIDE SEQUENCE [LARGE SCALE GENOMIC DNA]</scope>
    <source>
        <strain evidence="5 6">2023EL-00970</strain>
    </source>
</reference>
<dbReference type="EC" id="4.2.1.126" evidence="3"/>
<dbReference type="Gene3D" id="1.10.8.1080">
    <property type="match status" value="1"/>
</dbReference>
<dbReference type="Proteomes" id="UP001187066">
    <property type="component" value="Unassembled WGS sequence"/>
</dbReference>
<comment type="function">
    <text evidence="3">Specifically catalyzes the cleavage of the D-lactyl ether substituent of MurNAc 6-phosphate, producing GlcNAc 6-phosphate and D-lactate. Together with AnmK, is also required for the utilization of anhydro-N-acetylmuramic acid (anhMurNAc) either imported from the medium or derived from its own cell wall murein, and thus plays a role in cell wall recycling.</text>
</comment>
<dbReference type="PANTHER" id="PTHR10088:SF4">
    <property type="entry name" value="GLUCOKINASE REGULATORY PROTEIN"/>
    <property type="match status" value="1"/>
</dbReference>
<gene>
    <name evidence="3 5" type="primary">murQ</name>
    <name evidence="5" type="ORF">R4P48_14660</name>
</gene>
<evidence type="ECO:0000313" key="6">
    <source>
        <dbReference type="Proteomes" id="UP001187066"/>
    </source>
</evidence>
<feature type="active site" description="Proton donor" evidence="3">
    <location>
        <position position="85"/>
    </location>
</feature>
<dbReference type="InterPro" id="IPR005486">
    <property type="entry name" value="Glucokinase_regulatory_CS"/>
</dbReference>
<comment type="similarity">
    <text evidence="3">Belongs to the GCKR-like family. MurNAc-6-P etherase subfamily.</text>
</comment>
<protein>
    <recommendedName>
        <fullName evidence="3">N-acetylmuramic acid 6-phosphate etherase</fullName>
        <shortName evidence="3">MurNAc-6-P etherase</shortName>
        <ecNumber evidence="3">4.2.1.126</ecNumber>
    </recommendedName>
    <alternativeName>
        <fullName evidence="3">N-acetylmuramic acid 6-phosphate hydrolase</fullName>
    </alternativeName>
    <alternativeName>
        <fullName evidence="3">N-acetylmuramic acid 6-phosphate lyase</fullName>
    </alternativeName>
</protein>
<feature type="domain" description="SIS" evidence="4">
    <location>
        <begin position="57"/>
        <end position="220"/>
    </location>
</feature>
<keyword evidence="2 3" id="KW-0119">Carbohydrate metabolism</keyword>
<evidence type="ECO:0000256" key="1">
    <source>
        <dbReference type="ARBA" id="ARBA00023239"/>
    </source>
</evidence>
<dbReference type="PROSITE" id="PS50012">
    <property type="entry name" value="RCC1_3"/>
    <property type="match status" value="1"/>
</dbReference>
<dbReference type="InterPro" id="IPR005488">
    <property type="entry name" value="Etherase_MurQ"/>
</dbReference>
<dbReference type="PANTHER" id="PTHR10088">
    <property type="entry name" value="GLUCOKINASE REGULATORY PROTEIN"/>
    <property type="match status" value="1"/>
</dbReference>
<keyword evidence="1 3" id="KW-0456">Lyase</keyword>
<dbReference type="NCBIfam" id="TIGR00274">
    <property type="entry name" value="N-acetylmuramic acid 6-phosphate etherase"/>
    <property type="match status" value="1"/>
</dbReference>